<dbReference type="Proteomes" id="UP000887576">
    <property type="component" value="Unplaced"/>
</dbReference>
<name>A0AC34RBX4_9BILA</name>
<proteinExistence type="predicted"/>
<accession>A0AC34RBX4</accession>
<dbReference type="WBParaSite" id="JU765_v2.g534.t1">
    <property type="protein sequence ID" value="JU765_v2.g534.t1"/>
    <property type="gene ID" value="JU765_v2.g534"/>
</dbReference>
<evidence type="ECO:0000313" key="1">
    <source>
        <dbReference type="Proteomes" id="UP000887576"/>
    </source>
</evidence>
<organism evidence="1 2">
    <name type="scientific">Panagrolaimus sp. JU765</name>
    <dbReference type="NCBI Taxonomy" id="591449"/>
    <lineage>
        <taxon>Eukaryota</taxon>
        <taxon>Metazoa</taxon>
        <taxon>Ecdysozoa</taxon>
        <taxon>Nematoda</taxon>
        <taxon>Chromadorea</taxon>
        <taxon>Rhabditida</taxon>
        <taxon>Tylenchina</taxon>
        <taxon>Panagrolaimomorpha</taxon>
        <taxon>Panagrolaimoidea</taxon>
        <taxon>Panagrolaimidae</taxon>
        <taxon>Panagrolaimus</taxon>
    </lineage>
</organism>
<protein>
    <submittedName>
        <fullName evidence="2">JmjC domain-containing protein</fullName>
    </submittedName>
</protein>
<evidence type="ECO:0000313" key="2">
    <source>
        <dbReference type="WBParaSite" id="JU765_v2.g534.t1"/>
    </source>
</evidence>
<reference evidence="2" key="1">
    <citation type="submission" date="2022-11" db="UniProtKB">
        <authorList>
            <consortium name="WormBaseParasite"/>
        </authorList>
    </citation>
    <scope>IDENTIFICATION</scope>
</reference>
<sequence length="397" mass="46854">MLHSEWPRSSRKVRKFSLDLMDVDFVRGFDEPMVLSPEFTKDFGVGRWLSNETDSNGIRIVDYDKFLDDFDPSEEVTVEKFDHESGKQRYEKTTLRDFVQNLRNRNEFGQSVYLKDWHAQKRYNIPSDIYEDKLMYFMKMDWINAEKWTNNDENPVDGDYRSFSWSLNVSGMKHWLFLPIKRTSEYFEKYPDDPDFTRHPGIVDEFGLIEWIQSPGEIMIVPPGWHHQVLNMTECLSVNHNMINVFNVIAICNELEERFKAVLQILDDQREIREPADFAEVVEMVLNSDYRITKQKMMKLAQLVESDRLQTLQSSSSILDCDPPSEIENAEFWTTGDIRIIRTLFDQQCGCSTAGKHLLHPNPCQEFIKKMKALDFFFSRIVIRKMAQNDGEFDFYG</sequence>